<comment type="caution">
    <text evidence="3">The sequence shown here is derived from an EMBL/GenBank/DDBJ whole genome shotgun (WGS) entry which is preliminary data.</text>
</comment>
<gene>
    <name evidence="3" type="ORF">F2Q69_00042034</name>
</gene>
<accession>A0A8S9NKT6</accession>
<organism evidence="3 4">
    <name type="scientific">Brassica cretica</name>
    <name type="common">Mustard</name>
    <dbReference type="NCBI Taxonomy" id="69181"/>
    <lineage>
        <taxon>Eukaryota</taxon>
        <taxon>Viridiplantae</taxon>
        <taxon>Streptophyta</taxon>
        <taxon>Embryophyta</taxon>
        <taxon>Tracheophyta</taxon>
        <taxon>Spermatophyta</taxon>
        <taxon>Magnoliopsida</taxon>
        <taxon>eudicotyledons</taxon>
        <taxon>Gunneridae</taxon>
        <taxon>Pentapetalae</taxon>
        <taxon>rosids</taxon>
        <taxon>malvids</taxon>
        <taxon>Brassicales</taxon>
        <taxon>Brassicaceae</taxon>
        <taxon>Brassiceae</taxon>
        <taxon>Brassica</taxon>
    </lineage>
</organism>
<evidence type="ECO:0000313" key="3">
    <source>
        <dbReference type="EMBL" id="KAF3504195.1"/>
    </source>
</evidence>
<evidence type="ECO:0000256" key="1">
    <source>
        <dbReference type="SAM" id="Coils"/>
    </source>
</evidence>
<feature type="coiled-coil region" evidence="1">
    <location>
        <begin position="104"/>
        <end position="131"/>
    </location>
</feature>
<dbReference type="AlphaFoldDB" id="A0A8S9NKT6"/>
<evidence type="ECO:0000313" key="4">
    <source>
        <dbReference type="Proteomes" id="UP000712600"/>
    </source>
</evidence>
<dbReference type="EMBL" id="QGKX02001621">
    <property type="protein sequence ID" value="KAF3504195.1"/>
    <property type="molecule type" value="Genomic_DNA"/>
</dbReference>
<reference evidence="3" key="1">
    <citation type="submission" date="2019-12" db="EMBL/GenBank/DDBJ databases">
        <title>Genome sequencing and annotation of Brassica cretica.</title>
        <authorList>
            <person name="Studholme D.J."/>
            <person name="Sarris P."/>
        </authorList>
    </citation>
    <scope>NUCLEOTIDE SEQUENCE</scope>
    <source>
        <strain evidence="3">PFS-109/04</strain>
        <tissue evidence="3">Leaf</tissue>
    </source>
</reference>
<feature type="region of interest" description="Disordered" evidence="2">
    <location>
        <begin position="296"/>
        <end position="322"/>
    </location>
</feature>
<sequence length="322" mass="34706">MFDTMPRDVGDQCAEFWVLRALATSRFAPESIPPPTKRSIVVGLSAPSTASAVLPKSLKRSSANPDAAKKRKCVEAGPLPTKASGLGLASRYRAKFVLSIDEMISEYRSEVKRLAKELEESREKSSQFEGKLKVIEDAHSLEAARFESRIGELGRDLWKTASSLPKAKEVKTAKSSELRPPKCKIKSGEESLVSAIGGAKEAMRTELQIRLSKIFGFLDSLAAVYARDLALARVEGGANEVCEAPQSPRVGKATIPVRRTELVDVEGDFDQILADLKSECVLPSCLSEPVGQDLVVGDAGRGVAPNPEGVVGEDEAPRAEDD</sequence>
<protein>
    <submittedName>
        <fullName evidence="3">Uncharacterized protein</fullName>
    </submittedName>
</protein>
<evidence type="ECO:0000256" key="2">
    <source>
        <dbReference type="SAM" id="MobiDB-lite"/>
    </source>
</evidence>
<name>A0A8S9NKT6_BRACR</name>
<dbReference type="Proteomes" id="UP000712600">
    <property type="component" value="Unassembled WGS sequence"/>
</dbReference>
<keyword evidence="1" id="KW-0175">Coiled coil</keyword>
<proteinExistence type="predicted"/>